<feature type="compositionally biased region" description="Low complexity" evidence="1">
    <location>
        <begin position="1215"/>
        <end position="1229"/>
    </location>
</feature>
<feature type="compositionally biased region" description="Low complexity" evidence="1">
    <location>
        <begin position="2022"/>
        <end position="2037"/>
    </location>
</feature>
<organism evidence="2 3">
    <name type="scientific">Lates calcarifer</name>
    <name type="common">Barramundi</name>
    <name type="synonym">Holocentrus calcarifer</name>
    <dbReference type="NCBI Taxonomy" id="8187"/>
    <lineage>
        <taxon>Eukaryota</taxon>
        <taxon>Metazoa</taxon>
        <taxon>Chordata</taxon>
        <taxon>Craniata</taxon>
        <taxon>Vertebrata</taxon>
        <taxon>Euteleostomi</taxon>
        <taxon>Actinopterygii</taxon>
        <taxon>Neopterygii</taxon>
        <taxon>Teleostei</taxon>
        <taxon>Neoteleostei</taxon>
        <taxon>Acanthomorphata</taxon>
        <taxon>Carangaria</taxon>
        <taxon>Carangaria incertae sedis</taxon>
        <taxon>Centropomidae</taxon>
        <taxon>Lates</taxon>
    </lineage>
</organism>
<feature type="region of interest" description="Disordered" evidence="1">
    <location>
        <begin position="1918"/>
        <end position="2057"/>
    </location>
</feature>
<dbReference type="GeneID" id="108896974"/>
<feature type="compositionally biased region" description="Polar residues" evidence="1">
    <location>
        <begin position="1230"/>
        <end position="1245"/>
    </location>
</feature>
<feature type="compositionally biased region" description="Acidic residues" evidence="1">
    <location>
        <begin position="2048"/>
        <end position="2057"/>
    </location>
</feature>
<evidence type="ECO:0000313" key="3">
    <source>
        <dbReference type="RefSeq" id="XP_050933173.1"/>
    </source>
</evidence>
<protein>
    <submittedName>
        <fullName evidence="3">LOW QUALITY PROTEIN: KICSTOR complex protein SZT2</fullName>
    </submittedName>
</protein>
<feature type="compositionally biased region" description="Low complexity" evidence="1">
    <location>
        <begin position="2610"/>
        <end position="2628"/>
    </location>
</feature>
<feature type="region of interest" description="Disordered" evidence="1">
    <location>
        <begin position="706"/>
        <end position="730"/>
    </location>
</feature>
<feature type="region of interest" description="Disordered" evidence="1">
    <location>
        <begin position="1608"/>
        <end position="1630"/>
    </location>
</feature>
<dbReference type="PANTHER" id="PTHR14918:SF3">
    <property type="entry name" value="KICSTOR COMPLEX PROTEIN SZT2"/>
    <property type="match status" value="1"/>
</dbReference>
<dbReference type="PANTHER" id="PTHR14918">
    <property type="entry name" value="KICSTOR COMPLEX PROTEIN SZT2"/>
    <property type="match status" value="1"/>
</dbReference>
<feature type="compositionally biased region" description="Basic and acidic residues" evidence="1">
    <location>
        <begin position="2651"/>
        <end position="2665"/>
    </location>
</feature>
<dbReference type="GO" id="GO:0005777">
    <property type="term" value="C:peroxisome"/>
    <property type="evidence" value="ECO:0007669"/>
    <property type="project" value="InterPro"/>
</dbReference>
<feature type="region of interest" description="Disordered" evidence="1">
    <location>
        <begin position="3082"/>
        <end position="3111"/>
    </location>
</feature>
<feature type="compositionally biased region" description="Low complexity" evidence="1">
    <location>
        <begin position="1940"/>
        <end position="1951"/>
    </location>
</feature>
<feature type="region of interest" description="Disordered" evidence="1">
    <location>
        <begin position="2571"/>
        <end position="2671"/>
    </location>
</feature>
<feature type="compositionally biased region" description="Polar residues" evidence="1">
    <location>
        <begin position="2589"/>
        <end position="2609"/>
    </location>
</feature>
<feature type="compositionally biased region" description="Polar residues" evidence="1">
    <location>
        <begin position="2005"/>
        <end position="2014"/>
    </location>
</feature>
<name>A0AAJ8BKA0_LATCA</name>
<feature type="compositionally biased region" description="Polar residues" evidence="1">
    <location>
        <begin position="1611"/>
        <end position="1630"/>
    </location>
</feature>
<feature type="region of interest" description="Disordered" evidence="1">
    <location>
        <begin position="3462"/>
        <end position="3491"/>
    </location>
</feature>
<evidence type="ECO:0000313" key="2">
    <source>
        <dbReference type="Proteomes" id="UP000694890"/>
    </source>
</evidence>
<feature type="compositionally biased region" description="Polar residues" evidence="1">
    <location>
        <begin position="1966"/>
        <end position="1985"/>
    </location>
</feature>
<feature type="compositionally biased region" description="Polar residues" evidence="1">
    <location>
        <begin position="1099"/>
        <end position="1114"/>
    </location>
</feature>
<accession>A0AAJ8BKA0</accession>
<sequence>MAERQDNEVEEADQIYLLMKEEYRISRNVRLAWFLGKLNQVIWPASKPELLNSENELDLLSILPKGWQPDFSPTMYPYMLMPSTRATFLARRYRFIIELDLSPSTGIVDDSTGEMIFDEVFHALSKCLAGLSQPFKVPGTDQLFKPKIFITILAYSSIIGLTSHQVLVQGCQLDKTDLDDFMHHIYQQLRAVESNIAEVLHQQHQQSVEPIQNSGLHSNNPDNQPHRKPGISMVSADMGLVSMVRQGILALQLLPPNSSAGIIIITDGVTSVPDVAVCETLLNQLRSGTIACSFVQVGGAYSYDCSFGYIPNVELMKFISLATFGSYLPSCPEVDLNSQEMNAYHKAFLTYSFLKTPESMNSEYFCVSQHKLFNEHLVSASGNPALVMRRKKHTEKEVHAHLISVVSVRLREGYTIREISLTKGGTQLEVKLVLLWKHNMHIEYLAAASWPLDPAKRTTRVEVTMEGSYDILHDISCTQRKPITSPYRTSVIRRFWNTLQSINQTDQMLVHLQAFNSIPENYMIPESTKNGVPLFYIPPGSTTPVLSLQHSGSKDSPQSQFASYWKPILSMDANFWQRWLHMHRIAIILEHDMPVPKHLHTAGNNGRYSTIQCRISHSALTSLLRDWSSFVLVEGYSYVKLIYSSSDQPPTSFYLVRLISKTPCMVLRLGFPIGTPAHVRNKIVDELREQILKLRFPHRVQNKEVTPKTKRKIVGHPSPSKSPSIPAPKPALSDRPCVVVLNKPLEKLLIRYEKLPLDFRTPFILNMENFLQPCNSAVPLSMAANRTASSTLASLSRYFLHQRWVWAVQSSQGAAVAMQAVAHILSMLSDIRLSEGFHFAASGEGIVNMVIELPMKGMSGHTDRESHSCIVQYILFPPHSTSTKDSFSTDDDNDTEVEAVDMDTELNLVTECWVEPQSGTVMNCMDQHRHFQGLKYQEIPQAIFPRDLACMSTMMTFEYLSQLCQNKDQVCSLPAGLRDVRGEALASEDSIHMVPFQFDLIQLLPKCQQVELFFLTFSTVVENEEQIHSSSCLPNELLLSLFHSSLEHELSDREIPLADSDHIAFMHHILERDRDGHVAPFSLPVIKEECVKPPDRQDTMTSFHTTGSSKEVMGSTSTLQSFSNADLVDEEPLLVESSCSTPQWRCYAKYISPQQILLTFLPASFTDVLMLMTTGLETEPQSTISMQEDDTLTPSNKSQADTLSGSTSGPERSESSLSLVSKLQRSSSSGHFTTRSPGLSPQSEGQMWPADSPILDQDNWEVSETENGIPVSDVGEKEGVQFSEPQKADLHFSRQVSQQSTSDNSQLKCPVYVYNCSLEHLKEQLVHPSSSRQPRDIFFRSLSQDRSSPSPWTDLLAQPHKHKELANYCNLLQEHYHQSYVKGVYRSLQQSYSISSQDVLMAMDYCEESLQEIDVTSFLQTLCGHIRVFRDHSEIPGWRGNPKHSRSPTTFIIGEVEEERADERAAMTSLSSIEMEDASEAESRGKLSAPTSPLILDESKTAEIPEFPLTLLQTQPKCEVYPDLHKIIQDKFMGIVSQYFKTVPSNPHYFFYCPPSSKKEEDSEEGETERRPSEELVSEAEPATEDENMSGCCVMTESDTDLVVEYEEHPGTSTHGEGEDQSLSDSNTVNQDQDSFSILEGDSLLEAEGPQLDMPPLFVHVTCSVNMKSCHGSMPIQTLPTCLGEIISCLENAETLQSVDLNELSVTLDVFVLTLPLEIEAMADFHHNRYTSESSVSLNRSPGQPSSYRSDEELMAVLDSLRGAGVDGVSGDPLSKLPVPHKLAILATMDEIRWLLEDEIVSALRHSRVISSATLQKVAEHVLRSSGRPHCHCEDVPLQFVFGPEQSLEKFKEEFRRISLSGYVLNGQQDSFYYMSLSRLHPQRIHATKRLSESTADPPQQTTPCSAGAQVEDVMLESGAEAQAAEPDSESEDRKSISVAADAPGDTTTDACEPIRALRPEADDSVYQSPVSTVGDQGQPSTPQLHTDRCPEPTSPPKTPSSVSLAESMQSASHSGGKLRPSRVQSVVSSQGSLDSDMQGYDGGSSDSECESPTLDEQECQSRLMPDFWLIVKIHQDRVKVYSHSRCFTEEKDVSAEEFEKKEEEQELPEYLQLHQTVVRKIGEICRIVNQRMLLQDLHDSHVCNSLLVAESEEDIWKNESLYRQRLNTSDDYNTEESYQARDYLAATMQFIPGHFACDVVWSTIIHIHPRLKMGPNMGVSRAIQALRSVLNSFCVVNRKNMFVYQERTTKSVFYLRLCETSLTGKYSDMDGNLPMTRSIGLFRSQEPLFSEDIMGSKSSLEGSRPVGQVDKHILLLVHGVGQCRPEITDELVKVLRKRLDETTLDIITVMLVRNCKLTPADVEFIQPSGSPATEVMTFSLPQYCLPWLSAVAHYLRQNLLIFLHVPKYTDSNTAHHFKHYFHLSSDLADGNIYLYNKPGGQGTGGKGIACIALSFIDAHGRPLQVPTQDCAALQRSEHGTTPLHPDHFDQLTTVVKVDSITVSSGTEPQLYVRFDIWEQGNVSPLQLSDKLQGALRHALCDVVMEMRVLPNPLCLGVPCPATKAQKEEAKGLLNPLPEVKEVKDSPRQRSGSRVFKTSPSPITLTQALGSTPMTGTSTPESTTPTGKSTRRSFWDILSKPDSSELGSPKTTDDIVQEKGEEGRAARRRHKTETIKQQWSQDKAVAVELEQAQRRQVSHLEEGDVGTLHPVYQVTCQPWITFMAKLGCPSIQQCTVEIASHFLLPSILSEIVSLVSSLASDTTVKAFEKTSCPPSGDIFVPFTLVQNLSQPPDATRSFILIGRNFHQWHCSTEQEDSSDEENTPVLNRFTPHKGFQRFEALEQSDWFSPSQAGAGLAPRQRFLYISILNKKVTLYSYNWSVDLGASLNRELVRLVKWQNARAHVVHCLFNQKMGLFHHYCFSDAPIHEMDPKQDPNPFLSPSMEPDALLRSAVPPLPNKEQGRLGSSGRSLAPLHFPSELLPFDEALRDVCTIRPLMEGDVVARHGGQLLEIKAAERRELEKQMKIENLFVTWQQRSAQSNMPISGTDLETLKQSSRLVHYCATPLLFDPIFRKQIQEEQIVQPPVKKRHRSSDSTASGRDRSYSTDSADMLPSRLKEEPWLLEISSTFLQQYVQYLQSMGFILVQVRPQSPARSIARARAAMLNSMSSEGRMSFSYVKQKSEDSPKTTASGTTAYHLQRALPGGIVLMELAFQGCYFCVKQYALECSRIPMGQTVNSQGSLLTKPRCKPFPDATQVSDCALSMLFTEECDKVRDLMHVHSFSYDFHLRVVHQYLVGCHMTLRQGYQLTDFLDDFISHHPDIPKFGRNHVFQGSFSISTGMITAHQLYNYITDHASTYGMKPLRMSKTAVTTDNKKGTSDLHEYALVALWNSSGSYKDLEGLHHHDDFDVSLVVCHNAVPFEEQSDGERHLLRLRFYVIMTSQRELFPRLTADMRRFKKLPQIHRDPGELGGRLPPDRAEACGSRGTEQDLWEETSSEAAAASAPSDGNEFYPLARGGAEAQGLLYPSPLFPLLNNEVASARRQIQVSVEQAMGHCRRDNLWRRLFHGEHLALDKLKLTKLSFSELEELLEAVQSRSVGEIDPQLDCFLTMSPAWYQSLIKVLLNRFPQSCRHFDDNGIQYLAVLNQKFTDCFVLVFLDAQAGKTSLKVVFREPLPCQPQASSSPPPQLVSMYHHLESVINTACYNLWTGLL</sequence>
<evidence type="ECO:0000256" key="1">
    <source>
        <dbReference type="SAM" id="MobiDB-lite"/>
    </source>
</evidence>
<feature type="compositionally biased region" description="Acidic residues" evidence="1">
    <location>
        <begin position="1576"/>
        <end position="1588"/>
    </location>
</feature>
<proteinExistence type="predicted"/>
<dbReference type="KEGG" id="lcf:108896974"/>
<dbReference type="RefSeq" id="XP_050933173.1">
    <property type="nucleotide sequence ID" value="XM_051077216.1"/>
</dbReference>
<feature type="compositionally biased region" description="Polar residues" evidence="1">
    <location>
        <begin position="1180"/>
        <end position="1210"/>
    </location>
</feature>
<dbReference type="InterPro" id="IPR033228">
    <property type="entry name" value="SZT2"/>
</dbReference>
<feature type="compositionally biased region" description="Basic and acidic residues" evidence="1">
    <location>
        <begin position="2579"/>
        <end position="2588"/>
    </location>
</feature>
<dbReference type="Proteomes" id="UP000694890">
    <property type="component" value="Linkage group LG17"/>
</dbReference>
<gene>
    <name evidence="3" type="primary">LOC108896974</name>
</gene>
<feature type="region of interest" description="Disordered" evidence="1">
    <location>
        <begin position="1180"/>
        <end position="1254"/>
    </location>
</feature>
<feature type="region of interest" description="Disordered" evidence="1">
    <location>
        <begin position="1094"/>
        <end position="1114"/>
    </location>
</feature>
<feature type="region of interest" description="Disordered" evidence="1">
    <location>
        <begin position="1554"/>
        <end position="1592"/>
    </location>
</feature>
<reference evidence="3" key="1">
    <citation type="submission" date="2025-08" db="UniProtKB">
        <authorList>
            <consortium name="RefSeq"/>
        </authorList>
    </citation>
    <scope>IDENTIFICATION</scope>
    <source>
        <tissue evidence="3">Brain</tissue>
    </source>
</reference>